<dbReference type="InterPro" id="IPR023214">
    <property type="entry name" value="HAD_sf"/>
</dbReference>
<reference evidence="7 8" key="1">
    <citation type="submission" date="2017-11" db="EMBL/GenBank/DDBJ databases">
        <title>Genomic Encyclopedia of Archaeal and Bacterial Type Strains, Phase II (KMG-II): From Individual Species to Whole Genera.</title>
        <authorList>
            <person name="Goeker M."/>
        </authorList>
    </citation>
    <scope>NUCLEOTIDE SEQUENCE [LARGE SCALE GENOMIC DNA]</scope>
    <source>
        <strain evidence="7 8">DSM 25478</strain>
    </source>
</reference>
<comment type="catalytic activity">
    <reaction evidence="1 6">
        <text>alpha,alpha-trehalose 6-phosphate + H2O = alpha,alpha-trehalose + phosphate</text>
        <dbReference type="Rhea" id="RHEA:23420"/>
        <dbReference type="ChEBI" id="CHEBI:15377"/>
        <dbReference type="ChEBI" id="CHEBI:16551"/>
        <dbReference type="ChEBI" id="CHEBI:43474"/>
        <dbReference type="ChEBI" id="CHEBI:58429"/>
        <dbReference type="EC" id="3.1.3.12"/>
    </reaction>
</comment>
<dbReference type="GO" id="GO:0046872">
    <property type="term" value="F:metal ion binding"/>
    <property type="evidence" value="ECO:0007669"/>
    <property type="project" value="UniProtKB-KW"/>
</dbReference>
<dbReference type="EMBL" id="PGFE01000003">
    <property type="protein sequence ID" value="PJJ70201.1"/>
    <property type="molecule type" value="Genomic_DNA"/>
</dbReference>
<dbReference type="RefSeq" id="WP_100423213.1">
    <property type="nucleotide sequence ID" value="NZ_BOOX01000001.1"/>
</dbReference>
<evidence type="ECO:0000313" key="8">
    <source>
        <dbReference type="Proteomes" id="UP000231693"/>
    </source>
</evidence>
<evidence type="ECO:0000256" key="6">
    <source>
        <dbReference type="RuleBase" id="RU361117"/>
    </source>
</evidence>
<evidence type="ECO:0000256" key="4">
    <source>
        <dbReference type="ARBA" id="ARBA00022801"/>
    </source>
</evidence>
<dbReference type="PANTHER" id="PTHR43768:SF3">
    <property type="entry name" value="TREHALOSE 6-PHOSPHATE PHOSPHATASE"/>
    <property type="match status" value="1"/>
</dbReference>
<dbReference type="UniPathway" id="UPA00299"/>
<proteinExistence type="inferred from homology"/>
<comment type="similarity">
    <text evidence="3 6">Belongs to the trehalose phosphatase family.</text>
</comment>
<comment type="function">
    <text evidence="5 6">Removes the phosphate from trehalose 6-phosphate to produce free trehalose.</text>
</comment>
<dbReference type="GO" id="GO:0004805">
    <property type="term" value="F:trehalose-phosphatase activity"/>
    <property type="evidence" value="ECO:0007669"/>
    <property type="project" value="UniProtKB-EC"/>
</dbReference>
<keyword evidence="6" id="KW-0460">Magnesium</keyword>
<dbReference type="Pfam" id="PF02358">
    <property type="entry name" value="Trehalose_PPase"/>
    <property type="match status" value="1"/>
</dbReference>
<dbReference type="InterPro" id="IPR044651">
    <property type="entry name" value="OTSB-like"/>
</dbReference>
<dbReference type="Gene3D" id="3.40.50.1000">
    <property type="entry name" value="HAD superfamily/HAD-like"/>
    <property type="match status" value="1"/>
</dbReference>
<comment type="pathway">
    <text evidence="2 6">Glycan biosynthesis; trehalose biosynthesis.</text>
</comment>
<dbReference type="Proteomes" id="UP000231693">
    <property type="component" value="Unassembled WGS sequence"/>
</dbReference>
<dbReference type="OrthoDB" id="9816160at2"/>
<evidence type="ECO:0000256" key="3">
    <source>
        <dbReference type="ARBA" id="ARBA00008770"/>
    </source>
</evidence>
<dbReference type="PANTHER" id="PTHR43768">
    <property type="entry name" value="TREHALOSE 6-PHOSPHATE PHOSPHATASE"/>
    <property type="match status" value="1"/>
</dbReference>
<dbReference type="InterPro" id="IPR003337">
    <property type="entry name" value="Trehalose_PPase"/>
</dbReference>
<name>A0A2M9CE45_9CELL</name>
<accession>A0A2M9CE45</accession>
<dbReference type="NCBIfam" id="TIGR01484">
    <property type="entry name" value="HAD-SF-IIB"/>
    <property type="match status" value="1"/>
</dbReference>
<protein>
    <recommendedName>
        <fullName evidence="6">Trehalose 6-phosphate phosphatase</fullName>
        <ecNumber evidence="6">3.1.3.12</ecNumber>
    </recommendedName>
</protein>
<evidence type="ECO:0000256" key="5">
    <source>
        <dbReference type="ARBA" id="ARBA00024179"/>
    </source>
</evidence>
<evidence type="ECO:0000313" key="7">
    <source>
        <dbReference type="EMBL" id="PJJ70201.1"/>
    </source>
</evidence>
<comment type="cofactor">
    <cofactor evidence="6">
        <name>Mg(2+)</name>
        <dbReference type="ChEBI" id="CHEBI:18420"/>
    </cofactor>
</comment>
<sequence length="277" mass="27805">MSGPTPPPLPDDLVAALDALAARRPLLVALDFDGVLAPLVDDPSASRPLPASATAIARLADADDVHLALVSGRDLAGLARLATPPTGTWLVGSHGAEHGEQTPDGVHAVPLDLTPDQRAQHRELVAGLERVAAGAEGAWVETKPTAAVLHTRRTPPDQAAGAVEAAVAVATGLGLDAMRGKDVVEVAVLATSKGQAVVALRERLAGERSVDVGDVGVLYAGDDTTDEHAFEVLGDGDVSVKVGDGDTVAGARVADPASVAALLAHLADAVAAPGTSA</sequence>
<dbReference type="Gene3D" id="3.30.70.1020">
    <property type="entry name" value="Trehalose-6-phosphate phosphatase related protein, domain 2"/>
    <property type="match status" value="1"/>
</dbReference>
<keyword evidence="8" id="KW-1185">Reference proteome</keyword>
<dbReference type="EC" id="3.1.3.12" evidence="6"/>
<organism evidence="7 8">
    <name type="scientific">Sediminihabitans luteus</name>
    <dbReference type="NCBI Taxonomy" id="1138585"/>
    <lineage>
        <taxon>Bacteria</taxon>
        <taxon>Bacillati</taxon>
        <taxon>Actinomycetota</taxon>
        <taxon>Actinomycetes</taxon>
        <taxon>Micrococcales</taxon>
        <taxon>Cellulomonadaceae</taxon>
        <taxon>Sediminihabitans</taxon>
    </lineage>
</organism>
<dbReference type="SUPFAM" id="SSF56784">
    <property type="entry name" value="HAD-like"/>
    <property type="match status" value="1"/>
</dbReference>
<comment type="caution">
    <text evidence="7">The sequence shown here is derived from an EMBL/GenBank/DDBJ whole genome shotgun (WGS) entry which is preliminary data.</text>
</comment>
<evidence type="ECO:0000256" key="1">
    <source>
        <dbReference type="ARBA" id="ARBA00000500"/>
    </source>
</evidence>
<dbReference type="InterPro" id="IPR006379">
    <property type="entry name" value="HAD-SF_hydro_IIB"/>
</dbReference>
<keyword evidence="4 6" id="KW-0378">Hydrolase</keyword>
<dbReference type="AlphaFoldDB" id="A0A2M9CE45"/>
<dbReference type="InterPro" id="IPR036412">
    <property type="entry name" value="HAD-like_sf"/>
</dbReference>
<gene>
    <name evidence="7" type="ORF">CLV28_2031</name>
</gene>
<dbReference type="NCBIfam" id="TIGR00685">
    <property type="entry name" value="T6PP"/>
    <property type="match status" value="1"/>
</dbReference>
<evidence type="ECO:0000256" key="2">
    <source>
        <dbReference type="ARBA" id="ARBA00005199"/>
    </source>
</evidence>
<dbReference type="GO" id="GO:0005992">
    <property type="term" value="P:trehalose biosynthetic process"/>
    <property type="evidence" value="ECO:0007669"/>
    <property type="project" value="UniProtKB-UniPathway"/>
</dbReference>
<keyword evidence="6" id="KW-0479">Metal-binding</keyword>